<keyword evidence="4" id="KW-1185">Reference proteome</keyword>
<feature type="signal peptide" evidence="3">
    <location>
        <begin position="1"/>
        <end position="17"/>
    </location>
</feature>
<dbReference type="PANTHER" id="PTHR15446:SF15">
    <property type="entry name" value="UROPLAKIN-3B"/>
    <property type="match status" value="1"/>
</dbReference>
<feature type="chain" id="PRO_5047162770" evidence="3">
    <location>
        <begin position="18"/>
        <end position="271"/>
    </location>
</feature>
<organism evidence="4 5">
    <name type="scientific">Pogona vitticeps</name>
    <name type="common">central bearded dragon</name>
    <dbReference type="NCBI Taxonomy" id="103695"/>
    <lineage>
        <taxon>Eukaryota</taxon>
        <taxon>Metazoa</taxon>
        <taxon>Chordata</taxon>
        <taxon>Craniata</taxon>
        <taxon>Vertebrata</taxon>
        <taxon>Euteleostomi</taxon>
        <taxon>Lepidosauria</taxon>
        <taxon>Squamata</taxon>
        <taxon>Bifurcata</taxon>
        <taxon>Unidentata</taxon>
        <taxon>Episquamata</taxon>
        <taxon>Toxicofera</taxon>
        <taxon>Iguania</taxon>
        <taxon>Acrodonta</taxon>
        <taxon>Agamidae</taxon>
        <taxon>Amphibolurinae</taxon>
        <taxon>Pogona</taxon>
    </lineage>
</organism>
<keyword evidence="2" id="KW-0472">Membrane</keyword>
<evidence type="ECO:0000313" key="5">
    <source>
        <dbReference type="RefSeq" id="XP_072834555.1"/>
    </source>
</evidence>
<gene>
    <name evidence="5" type="primary">LOC110089235</name>
</gene>
<dbReference type="Proteomes" id="UP001652642">
    <property type="component" value="Chromosome 7"/>
</dbReference>
<feature type="compositionally biased region" description="Pro residues" evidence="1">
    <location>
        <begin position="246"/>
        <end position="264"/>
    </location>
</feature>
<evidence type="ECO:0000313" key="4">
    <source>
        <dbReference type="Proteomes" id="UP001652642"/>
    </source>
</evidence>
<feature type="region of interest" description="Disordered" evidence="1">
    <location>
        <begin position="219"/>
        <end position="271"/>
    </location>
</feature>
<protein>
    <submittedName>
        <fullName evidence="5">Uroplakin-3b-like</fullName>
    </submittedName>
</protein>
<sequence>MASFLLLLLLAAGGTVGQIEVVRYVPRVSDLNIEGKTTGTTFALEPPNCVFDTFVNSSDEIWVAIAYANATASFKNPTSPKDIPPYEALFSSHGYMTMKATLSSYPCKGAKPGKVLRIGNESSCKNDDSETTCNGPLPSAGPFRVKFLAMGSKGPKAETRWSIPITLKKAEAWKGIDTWPGRRSGDMIVITVILSSLCGVVTIAFLSTVGYECFKRLRQEPPEDQQEQRPDPEPFQGSRYDTHHIPPAPPMPPPPPAMDIPPAPQLISTSS</sequence>
<accession>A0ABM5EN33</accession>
<keyword evidence="2" id="KW-0812">Transmembrane</keyword>
<dbReference type="InterPro" id="IPR024831">
    <property type="entry name" value="Uroplakin-3"/>
</dbReference>
<evidence type="ECO:0000256" key="3">
    <source>
        <dbReference type="SAM" id="SignalP"/>
    </source>
</evidence>
<feature type="compositionally biased region" description="Basic and acidic residues" evidence="1">
    <location>
        <begin position="219"/>
        <end position="232"/>
    </location>
</feature>
<evidence type="ECO:0000256" key="1">
    <source>
        <dbReference type="SAM" id="MobiDB-lite"/>
    </source>
</evidence>
<proteinExistence type="predicted"/>
<reference evidence="5" key="1">
    <citation type="submission" date="2025-08" db="UniProtKB">
        <authorList>
            <consortium name="RefSeq"/>
        </authorList>
    </citation>
    <scope>IDENTIFICATION</scope>
</reference>
<feature type="transmembrane region" description="Helical" evidence="2">
    <location>
        <begin position="187"/>
        <end position="209"/>
    </location>
</feature>
<dbReference type="PANTHER" id="PTHR15446">
    <property type="entry name" value="UROPLAKIN III"/>
    <property type="match status" value="1"/>
</dbReference>
<keyword evidence="2" id="KW-1133">Transmembrane helix</keyword>
<keyword evidence="3" id="KW-0732">Signal</keyword>
<evidence type="ECO:0000256" key="2">
    <source>
        <dbReference type="SAM" id="Phobius"/>
    </source>
</evidence>
<name>A0ABM5EN33_9SAUR</name>
<dbReference type="GeneID" id="110089235"/>
<dbReference type="RefSeq" id="XP_072834555.1">
    <property type="nucleotide sequence ID" value="XM_072978454.1"/>
</dbReference>